<dbReference type="PRINTS" id="PR00385">
    <property type="entry name" value="P450"/>
</dbReference>
<organism evidence="15 16">
    <name type="scientific">Pygocentrus nattereri</name>
    <name type="common">Red-bellied piranha</name>
    <dbReference type="NCBI Taxonomy" id="42514"/>
    <lineage>
        <taxon>Eukaryota</taxon>
        <taxon>Metazoa</taxon>
        <taxon>Chordata</taxon>
        <taxon>Craniata</taxon>
        <taxon>Vertebrata</taxon>
        <taxon>Euteleostomi</taxon>
        <taxon>Actinopterygii</taxon>
        <taxon>Neopterygii</taxon>
        <taxon>Teleostei</taxon>
        <taxon>Ostariophysi</taxon>
        <taxon>Characiformes</taxon>
        <taxon>Characoidei</taxon>
        <taxon>Pygocentrus</taxon>
    </lineage>
</organism>
<evidence type="ECO:0000256" key="1">
    <source>
        <dbReference type="ARBA" id="ARBA00001971"/>
    </source>
</evidence>
<evidence type="ECO:0000313" key="15">
    <source>
        <dbReference type="Ensembl" id="ENSPNAP00000069958.1"/>
    </source>
</evidence>
<evidence type="ECO:0000256" key="8">
    <source>
        <dbReference type="ARBA" id="ARBA00022848"/>
    </source>
</evidence>
<keyword evidence="16" id="KW-1185">Reference proteome</keyword>
<accession>A0AAR2L029</accession>
<dbReference type="InterPro" id="IPR002401">
    <property type="entry name" value="Cyt_P450_E_grp-I"/>
</dbReference>
<protein>
    <recommendedName>
        <fullName evidence="17">Cytochrome P450, family 2, subfamily P, polypeptide 6</fullName>
    </recommendedName>
</protein>
<keyword evidence="12" id="KW-0472">Membrane</keyword>
<reference evidence="15" key="3">
    <citation type="submission" date="2025-09" db="UniProtKB">
        <authorList>
            <consortium name="Ensembl"/>
        </authorList>
    </citation>
    <scope>IDENTIFICATION</scope>
</reference>
<dbReference type="GO" id="GO:0005789">
    <property type="term" value="C:endoplasmic reticulum membrane"/>
    <property type="evidence" value="ECO:0007669"/>
    <property type="project" value="UniProtKB-SubCell"/>
</dbReference>
<name>A0AAR2L029_PYGNA</name>
<evidence type="ECO:0000256" key="11">
    <source>
        <dbReference type="ARBA" id="ARBA00023033"/>
    </source>
</evidence>
<dbReference type="FunFam" id="1.10.630.10:FF:000004">
    <property type="entry name" value="cytochrome P450 2D15 isoform X1"/>
    <property type="match status" value="1"/>
</dbReference>
<evidence type="ECO:0000256" key="6">
    <source>
        <dbReference type="ARBA" id="ARBA00022723"/>
    </source>
</evidence>
<keyword evidence="9 14" id="KW-0560">Oxidoreductase</keyword>
<dbReference type="AlphaFoldDB" id="A0AAR2L029"/>
<keyword evidence="5 13" id="KW-0349">Heme</keyword>
<dbReference type="Ensembl" id="ENSPNAT00000049538.1">
    <property type="protein sequence ID" value="ENSPNAP00000069958.1"/>
    <property type="gene ID" value="ENSPNAG00000000987.2"/>
</dbReference>
<reference evidence="15" key="2">
    <citation type="submission" date="2025-08" db="UniProtKB">
        <authorList>
            <consortium name="Ensembl"/>
        </authorList>
    </citation>
    <scope>IDENTIFICATION</scope>
</reference>
<dbReference type="Pfam" id="PF00067">
    <property type="entry name" value="p450"/>
    <property type="match status" value="1"/>
</dbReference>
<keyword evidence="6 13" id="KW-0479">Metal-binding</keyword>
<feature type="binding site" description="axial binding residue" evidence="13">
    <location>
        <position position="430"/>
    </location>
    <ligand>
        <name>heme</name>
        <dbReference type="ChEBI" id="CHEBI:30413"/>
    </ligand>
    <ligandPart>
        <name>Fe</name>
        <dbReference type="ChEBI" id="CHEBI:18248"/>
    </ligandPart>
</feature>
<evidence type="ECO:0000256" key="7">
    <source>
        <dbReference type="ARBA" id="ARBA00022824"/>
    </source>
</evidence>
<dbReference type="PROSITE" id="PS00086">
    <property type="entry name" value="CYTOCHROME_P450"/>
    <property type="match status" value="1"/>
</dbReference>
<evidence type="ECO:0008006" key="17">
    <source>
        <dbReference type="Google" id="ProtNLM"/>
    </source>
</evidence>
<dbReference type="PANTHER" id="PTHR24300">
    <property type="entry name" value="CYTOCHROME P450 508A4-RELATED"/>
    <property type="match status" value="1"/>
</dbReference>
<dbReference type="SUPFAM" id="SSF48264">
    <property type="entry name" value="Cytochrome P450"/>
    <property type="match status" value="1"/>
</dbReference>
<reference evidence="15 16" key="1">
    <citation type="submission" date="2020-10" db="EMBL/GenBank/DDBJ databases">
        <title>Pygocentrus nattereri (red-bellied piranha) genome, fPygNat1, primary haplotype.</title>
        <authorList>
            <person name="Myers G."/>
            <person name="Meyer A."/>
            <person name="Karagic N."/>
            <person name="Pippel M."/>
            <person name="Winkler S."/>
            <person name="Tracey A."/>
            <person name="Wood J."/>
            <person name="Formenti G."/>
            <person name="Howe K."/>
            <person name="Fedrigo O."/>
            <person name="Jarvis E.D."/>
        </authorList>
    </citation>
    <scope>NUCLEOTIDE SEQUENCE [LARGE SCALE GENOMIC DNA]</scope>
</reference>
<comment type="cofactor">
    <cofactor evidence="1 13">
        <name>heme</name>
        <dbReference type="ChEBI" id="CHEBI:30413"/>
    </cofactor>
</comment>
<evidence type="ECO:0000256" key="13">
    <source>
        <dbReference type="PIRSR" id="PIRSR602401-1"/>
    </source>
</evidence>
<dbReference type="GeneTree" id="ENSGT00950000182879"/>
<evidence type="ECO:0000256" key="5">
    <source>
        <dbReference type="ARBA" id="ARBA00022617"/>
    </source>
</evidence>
<comment type="similarity">
    <text evidence="4 14">Belongs to the cytochrome P450 family.</text>
</comment>
<keyword evidence="10 13" id="KW-0408">Iron</keyword>
<dbReference type="GO" id="GO:0016712">
    <property type="term" value="F:oxidoreductase activity, acting on paired donors, with incorporation or reduction of molecular oxygen, reduced flavin or flavoprotein as one donor, and incorporation of one atom of oxygen"/>
    <property type="evidence" value="ECO:0007669"/>
    <property type="project" value="InterPro"/>
</dbReference>
<dbReference type="InterPro" id="IPR050182">
    <property type="entry name" value="Cytochrome_P450_fam2"/>
</dbReference>
<dbReference type="GO" id="GO:0006805">
    <property type="term" value="P:xenobiotic metabolic process"/>
    <property type="evidence" value="ECO:0007669"/>
    <property type="project" value="TreeGrafter"/>
</dbReference>
<dbReference type="Gene3D" id="1.10.630.10">
    <property type="entry name" value="Cytochrome P450"/>
    <property type="match status" value="1"/>
</dbReference>
<evidence type="ECO:0000256" key="14">
    <source>
        <dbReference type="RuleBase" id="RU000461"/>
    </source>
</evidence>
<comment type="subcellular location">
    <subcellularLocation>
        <location evidence="3">Endoplasmic reticulum membrane</location>
    </subcellularLocation>
    <subcellularLocation>
        <location evidence="2">Microsome membrane</location>
    </subcellularLocation>
</comment>
<dbReference type="GO" id="GO:0020037">
    <property type="term" value="F:heme binding"/>
    <property type="evidence" value="ECO:0007669"/>
    <property type="project" value="InterPro"/>
</dbReference>
<dbReference type="GO" id="GO:0005506">
    <property type="term" value="F:iron ion binding"/>
    <property type="evidence" value="ECO:0007669"/>
    <property type="project" value="InterPro"/>
</dbReference>
<dbReference type="InterPro" id="IPR001128">
    <property type="entry name" value="Cyt_P450"/>
</dbReference>
<dbReference type="GO" id="GO:0006082">
    <property type="term" value="P:organic acid metabolic process"/>
    <property type="evidence" value="ECO:0007669"/>
    <property type="project" value="TreeGrafter"/>
</dbReference>
<keyword evidence="8" id="KW-0492">Microsome</keyword>
<dbReference type="InterPro" id="IPR017972">
    <property type="entry name" value="Cyt_P450_CS"/>
</dbReference>
<dbReference type="PRINTS" id="PR00463">
    <property type="entry name" value="EP450I"/>
</dbReference>
<dbReference type="Proteomes" id="UP001501920">
    <property type="component" value="Chromosome 4"/>
</dbReference>
<evidence type="ECO:0000256" key="4">
    <source>
        <dbReference type="ARBA" id="ARBA00010617"/>
    </source>
</evidence>
<evidence type="ECO:0000256" key="3">
    <source>
        <dbReference type="ARBA" id="ARBA00004586"/>
    </source>
</evidence>
<sequence>MNGQKFTWTLQNLVKSLYRRVERGTKSILMPLDLEWGVIKTLVGVMGRCPNSFAHIYGDIFSLRRGSTKIVYVSGYKMVKEALVTQVDSFARYVTPLFGEIYQGRGLSFSNGYSWRKQQQFAVSHLKNFGEGKKTLEHHIQRECHFLCEAFKEEQGHPFDPLVKINNAVANVIGTLVFGQRYEYDDIQFQKLLRMSAESVHLTGSVWNEWYDAFPSIMSRIPGPHHIIITNYRRLAAFLKEKIEKHKLDWDPNEPRDYIDTYLAEIEKRKNDKEARFDLDNLAWCMVDLFEGGTGTTTTTLCWALLYMMKYPLIQEKVQEEIDRMIGRSSICTLADKASMPYTNAVLHEVHRKGNIVPLNMSRVAIKDTTLGSYFIPKGTVMITNLSSVLNDKREWETPDTFNPGHFLDSGGHFRRRDAFFPFSAGKRLCPGEYLARAELFLLFTILLQTFTFCPSPGEEPSLDSHLGFTRAPMPYKFCAVPR</sequence>
<evidence type="ECO:0000313" key="16">
    <source>
        <dbReference type="Proteomes" id="UP001501920"/>
    </source>
</evidence>
<keyword evidence="7" id="KW-0256">Endoplasmic reticulum</keyword>
<dbReference type="PANTHER" id="PTHR24300:SF177">
    <property type="entry name" value="CYTOCHROME P450 2J2"/>
    <property type="match status" value="1"/>
</dbReference>
<dbReference type="InterPro" id="IPR036396">
    <property type="entry name" value="Cyt_P450_sf"/>
</dbReference>
<dbReference type="InterPro" id="IPR008071">
    <property type="entry name" value="Cyt_P450_E_grp-I_CYP2J-like"/>
</dbReference>
<evidence type="ECO:0000256" key="2">
    <source>
        <dbReference type="ARBA" id="ARBA00004524"/>
    </source>
</evidence>
<evidence type="ECO:0000256" key="9">
    <source>
        <dbReference type="ARBA" id="ARBA00023002"/>
    </source>
</evidence>
<keyword evidence="11 14" id="KW-0503">Monooxygenase</keyword>
<evidence type="ECO:0000256" key="10">
    <source>
        <dbReference type="ARBA" id="ARBA00023004"/>
    </source>
</evidence>
<evidence type="ECO:0000256" key="12">
    <source>
        <dbReference type="ARBA" id="ARBA00023136"/>
    </source>
</evidence>
<dbReference type="PRINTS" id="PR01688">
    <property type="entry name" value="EP450ICYP2J"/>
</dbReference>
<proteinExistence type="inferred from homology"/>